<feature type="compositionally biased region" description="Polar residues" evidence="5">
    <location>
        <begin position="323"/>
        <end position="342"/>
    </location>
</feature>
<evidence type="ECO:0000256" key="5">
    <source>
        <dbReference type="SAM" id="MobiDB-lite"/>
    </source>
</evidence>
<dbReference type="Pfam" id="PF00271">
    <property type="entry name" value="Helicase_C"/>
    <property type="match status" value="1"/>
</dbReference>
<dbReference type="PANTHER" id="PTHR12131:SF1">
    <property type="entry name" value="ATP-DEPENDENT RNA HELICASE SUPV3L1, MITOCHONDRIAL-RELATED"/>
    <property type="match status" value="1"/>
</dbReference>
<dbReference type="PROSITE" id="PS51194">
    <property type="entry name" value="HELICASE_CTER"/>
    <property type="match status" value="1"/>
</dbReference>
<evidence type="ECO:0000313" key="9">
    <source>
        <dbReference type="Proteomes" id="UP000287171"/>
    </source>
</evidence>
<dbReference type="OrthoDB" id="9807155at2"/>
<dbReference type="Gene3D" id="3.40.50.300">
    <property type="entry name" value="P-loop containing nucleotide triphosphate hydrolases"/>
    <property type="match status" value="2"/>
</dbReference>
<dbReference type="InterPro" id="IPR011545">
    <property type="entry name" value="DEAD/DEAH_box_helicase_dom"/>
</dbReference>
<dbReference type="PROSITE" id="PS51192">
    <property type="entry name" value="HELICASE_ATP_BIND_1"/>
    <property type="match status" value="1"/>
</dbReference>
<dbReference type="GO" id="GO:0055087">
    <property type="term" value="C:Ski complex"/>
    <property type="evidence" value="ECO:0007669"/>
    <property type="project" value="TreeGrafter"/>
</dbReference>
<dbReference type="SUPFAM" id="SSF52540">
    <property type="entry name" value="P-loop containing nucleoside triphosphate hydrolases"/>
    <property type="match status" value="1"/>
</dbReference>
<evidence type="ECO:0000313" key="8">
    <source>
        <dbReference type="EMBL" id="GCE25696.1"/>
    </source>
</evidence>
<evidence type="ECO:0000259" key="6">
    <source>
        <dbReference type="PROSITE" id="PS51192"/>
    </source>
</evidence>
<dbReference type="EMBL" id="BIFT01000001">
    <property type="protein sequence ID" value="GCE25696.1"/>
    <property type="molecule type" value="Genomic_DNA"/>
</dbReference>
<dbReference type="SMART" id="SM00487">
    <property type="entry name" value="DEXDc"/>
    <property type="match status" value="1"/>
</dbReference>
<dbReference type="InterPro" id="IPR014001">
    <property type="entry name" value="Helicase_ATP-bd"/>
</dbReference>
<feature type="region of interest" description="Disordered" evidence="5">
    <location>
        <begin position="286"/>
        <end position="364"/>
    </location>
</feature>
<dbReference type="SMART" id="SM00490">
    <property type="entry name" value="HELICc"/>
    <property type="match status" value="1"/>
</dbReference>
<dbReference type="Gene3D" id="1.10.3380.30">
    <property type="match status" value="1"/>
</dbReference>
<dbReference type="SMART" id="SM00382">
    <property type="entry name" value="AAA"/>
    <property type="match status" value="1"/>
</dbReference>
<evidence type="ECO:0000256" key="2">
    <source>
        <dbReference type="ARBA" id="ARBA00022801"/>
    </source>
</evidence>
<keyword evidence="3" id="KW-0347">Helicase</keyword>
<feature type="domain" description="Helicase C-terminal" evidence="7">
    <location>
        <begin position="401"/>
        <end position="558"/>
    </location>
</feature>
<accession>A0A402B2X2</accession>
<reference evidence="9" key="1">
    <citation type="submission" date="2018-12" db="EMBL/GenBank/DDBJ databases">
        <title>Tengunoibacter tsumagoiensis gen. nov., sp. nov., Dictyobacter kobayashii sp. nov., D. alpinus sp. nov., and D. joshuensis sp. nov. and description of Dictyobacteraceae fam. nov. within the order Ktedonobacterales isolated from Tengu-no-mugimeshi.</title>
        <authorList>
            <person name="Wang C.M."/>
            <person name="Zheng Y."/>
            <person name="Sakai Y."/>
            <person name="Toyoda A."/>
            <person name="Minakuchi Y."/>
            <person name="Abe K."/>
            <person name="Yokota A."/>
            <person name="Yabe S."/>
        </authorList>
    </citation>
    <scope>NUCLEOTIDE SEQUENCE [LARGE SCALE GENOMIC DNA]</scope>
    <source>
        <strain evidence="9">Uno16</strain>
    </source>
</reference>
<dbReference type="Proteomes" id="UP000287171">
    <property type="component" value="Unassembled WGS sequence"/>
</dbReference>
<dbReference type="CDD" id="cd18795">
    <property type="entry name" value="SF2_C_Ski2"/>
    <property type="match status" value="1"/>
</dbReference>
<comment type="caution">
    <text evidence="8">The sequence shown here is derived from an EMBL/GenBank/DDBJ whole genome shotgun (WGS) entry which is preliminary data.</text>
</comment>
<keyword evidence="9" id="KW-1185">Reference proteome</keyword>
<dbReference type="GO" id="GO:0005524">
    <property type="term" value="F:ATP binding"/>
    <property type="evidence" value="ECO:0007669"/>
    <property type="project" value="UniProtKB-KW"/>
</dbReference>
<gene>
    <name evidence="8" type="ORF">KDA_11800</name>
</gene>
<evidence type="ECO:0000256" key="3">
    <source>
        <dbReference type="ARBA" id="ARBA00022806"/>
    </source>
</evidence>
<dbReference type="InterPro" id="IPR001650">
    <property type="entry name" value="Helicase_C-like"/>
</dbReference>
<evidence type="ECO:0000256" key="4">
    <source>
        <dbReference type="ARBA" id="ARBA00022840"/>
    </source>
</evidence>
<dbReference type="AlphaFoldDB" id="A0A402B2X2"/>
<keyword evidence="4" id="KW-0067">ATP-binding</keyword>
<name>A0A402B2X2_9CHLR</name>
<keyword evidence="2" id="KW-0378">Hydrolase</keyword>
<dbReference type="InterPro" id="IPR003593">
    <property type="entry name" value="AAA+_ATPase"/>
</dbReference>
<dbReference type="GO" id="GO:0016787">
    <property type="term" value="F:hydrolase activity"/>
    <property type="evidence" value="ECO:0007669"/>
    <property type="project" value="UniProtKB-KW"/>
</dbReference>
<evidence type="ECO:0000259" key="7">
    <source>
        <dbReference type="PROSITE" id="PS51194"/>
    </source>
</evidence>
<dbReference type="Pfam" id="PF00270">
    <property type="entry name" value="DEAD"/>
    <property type="match status" value="1"/>
</dbReference>
<protein>
    <recommendedName>
        <fullName evidence="10">Helicase</fullName>
    </recommendedName>
</protein>
<dbReference type="SMART" id="SM01142">
    <property type="entry name" value="DSHCT"/>
    <property type="match status" value="1"/>
</dbReference>
<organism evidence="8 9">
    <name type="scientific">Dictyobacter alpinus</name>
    <dbReference type="NCBI Taxonomy" id="2014873"/>
    <lineage>
        <taxon>Bacteria</taxon>
        <taxon>Bacillati</taxon>
        <taxon>Chloroflexota</taxon>
        <taxon>Ktedonobacteria</taxon>
        <taxon>Ktedonobacterales</taxon>
        <taxon>Dictyobacteraceae</taxon>
        <taxon>Dictyobacter</taxon>
    </lineage>
</organism>
<dbReference type="Pfam" id="PF08148">
    <property type="entry name" value="DSHCT"/>
    <property type="match status" value="1"/>
</dbReference>
<dbReference type="GO" id="GO:0070478">
    <property type="term" value="P:nuclear-transcribed mRNA catabolic process, 3'-5' exonucleolytic nonsense-mediated decay"/>
    <property type="evidence" value="ECO:0007669"/>
    <property type="project" value="TreeGrafter"/>
</dbReference>
<dbReference type="PANTHER" id="PTHR12131">
    <property type="entry name" value="ATP-DEPENDENT RNA AND DNA HELICASE"/>
    <property type="match status" value="1"/>
</dbReference>
<dbReference type="InterPro" id="IPR027417">
    <property type="entry name" value="P-loop_NTPase"/>
</dbReference>
<dbReference type="GO" id="GO:0003676">
    <property type="term" value="F:nucleic acid binding"/>
    <property type="evidence" value="ECO:0007669"/>
    <property type="project" value="InterPro"/>
</dbReference>
<evidence type="ECO:0008006" key="10">
    <source>
        <dbReference type="Google" id="ProtNLM"/>
    </source>
</evidence>
<evidence type="ECO:0000256" key="1">
    <source>
        <dbReference type="ARBA" id="ARBA00022741"/>
    </source>
</evidence>
<dbReference type="InterPro" id="IPR050699">
    <property type="entry name" value="RNA-DNA_Helicase"/>
</dbReference>
<keyword evidence="1" id="KW-0547">Nucleotide-binding</keyword>
<feature type="domain" description="Helicase ATP-binding" evidence="6">
    <location>
        <begin position="34"/>
        <end position="202"/>
    </location>
</feature>
<proteinExistence type="predicted"/>
<feature type="compositionally biased region" description="Basic and acidic residues" evidence="5">
    <location>
        <begin position="289"/>
        <end position="322"/>
    </location>
</feature>
<dbReference type="InterPro" id="IPR012961">
    <property type="entry name" value="Ski2/MTR4_C"/>
</dbReference>
<dbReference type="GO" id="GO:0004386">
    <property type="term" value="F:helicase activity"/>
    <property type="evidence" value="ECO:0007669"/>
    <property type="project" value="UniProtKB-KW"/>
</dbReference>
<sequence length="902" mass="102129">MEEYVVTEHDYQADIQAFAARYTFPIDTFQLEAIEELAHGQSVLVAAPTGTGKTLVAEYAIWRAQQKKQRVIYTTPLKALSNQKYRDLREIYGADAVGLVTGDIVERSRASIVIMTTEVYRNMLLEEGGEKAGLEAGPASLADVGYIIFDELHYLSDVGRGPVWEEAIICSPEHVQLVGLSATVSNAEDLASWISRVHRPISLVTHEQRAVPLEHYYFLDGKLHLVQDADGKRIEEFPRVGGEAKLAQMLGRNRVFSFDDDDDEDDDEEENDLDTDLWEERRRRNRGLRPQDHRVSRKERERERQRSRPRAGSKERDAEKTEANNGVPQSSTSSEAQTTGDSARQEKPRERRPKQRKTPEPGEILTVLREAKMLPCLYFLPGRRVVEEAAMSAAQHNFTSPEEEALIRAEANVWLENLPKEDRNLQQVHSLLRLLPRGLAFHHAGLLPGLKVLVETLFSRGHLRAVFATDTLALGINMPARSVIVGSLSKFDGQEMRLLTPNEYRQLTGRAGRRGMDVHGSAIIPYSPWEPFESSFQKITGEMLPVTSSFVIRYNSVLNLWRPNDLQHLRRICASSLREYQRYLLWEINELQRLEKRYQKASKSGKKKKGAASKEAERALERRREKIGAFPLSRAGAAELDGTIFALRAMGHIGQDEQLTIKGRLLRNIFHPAGIILVELITNGYLDDLSPAELAEVCSWFTYDNDRRLNNRDVMHSRLAQIRRELWHIIQHVRGVEERAGVSFTPGVVPEFHGIALAWARKTTLSGLMKRIELAEGDIMMILNQSIDLIQQLQSAIGQVLDSRTIWQQISPVMVEGIYNELNTPDYESKRNEQMLRQREHLEHLRPLLGQAAASLLHGIIAQSRTVPSMAVQVGTEEITLDAEADRDPQGLSDTETFVGDV</sequence>
<dbReference type="RefSeq" id="WP_126626248.1">
    <property type="nucleotide sequence ID" value="NZ_BIFT01000001.1"/>
</dbReference>